<dbReference type="HOGENOM" id="CLU_798472_0_0_11"/>
<dbReference type="STRING" id="367928.BAD_0069"/>
<keyword evidence="13" id="KW-1185">Reference proteome</keyword>
<keyword evidence="6 10" id="KW-0407">Ion channel</keyword>
<evidence type="ECO:0000256" key="10">
    <source>
        <dbReference type="HAMAP-Rule" id="MF_00454"/>
    </source>
</evidence>
<dbReference type="Pfam" id="PF02537">
    <property type="entry name" value="CRCB"/>
    <property type="match status" value="1"/>
</dbReference>
<feature type="region of interest" description="Disordered" evidence="11">
    <location>
        <begin position="337"/>
        <end position="380"/>
    </location>
</feature>
<dbReference type="PaxDb" id="1680-BADO_0056"/>
<evidence type="ECO:0000313" key="12">
    <source>
        <dbReference type="EMBL" id="BAF38850.1"/>
    </source>
</evidence>
<evidence type="ECO:0000256" key="11">
    <source>
        <dbReference type="SAM" id="MobiDB-lite"/>
    </source>
</evidence>
<accession>A0ZZG7</accession>
<dbReference type="GO" id="GO:0140114">
    <property type="term" value="P:cellular detoxification of fluoride"/>
    <property type="evidence" value="ECO:0007669"/>
    <property type="project" value="UniProtKB-UniRule"/>
</dbReference>
<proteinExistence type="inferred from homology"/>
<evidence type="ECO:0000256" key="3">
    <source>
        <dbReference type="ARBA" id="ARBA00022692"/>
    </source>
</evidence>
<evidence type="ECO:0000256" key="5">
    <source>
        <dbReference type="ARBA" id="ARBA00023136"/>
    </source>
</evidence>
<comment type="function">
    <text evidence="9 10">Fluoride-specific ion channel. Important for reducing fluoride concentration in the cell, thus reducing its toxicity.</text>
</comment>
<evidence type="ECO:0000256" key="7">
    <source>
        <dbReference type="ARBA" id="ARBA00035120"/>
    </source>
</evidence>
<dbReference type="Proteomes" id="UP000008702">
    <property type="component" value="Chromosome"/>
</dbReference>
<evidence type="ECO:0000256" key="1">
    <source>
        <dbReference type="ARBA" id="ARBA00004651"/>
    </source>
</evidence>
<name>A0ZZG7_BIFAA</name>
<feature type="transmembrane region" description="Helical" evidence="10">
    <location>
        <begin position="89"/>
        <end position="108"/>
    </location>
</feature>
<comment type="catalytic activity">
    <reaction evidence="8">
        <text>fluoride(in) = fluoride(out)</text>
        <dbReference type="Rhea" id="RHEA:76159"/>
        <dbReference type="ChEBI" id="CHEBI:17051"/>
    </reaction>
    <physiologicalReaction direction="left-to-right" evidence="8">
        <dbReference type="Rhea" id="RHEA:76160"/>
    </physiologicalReaction>
</comment>
<evidence type="ECO:0000256" key="6">
    <source>
        <dbReference type="ARBA" id="ARBA00023303"/>
    </source>
</evidence>
<feature type="transmembrane region" description="Helical" evidence="10">
    <location>
        <begin position="195"/>
        <end position="220"/>
    </location>
</feature>
<reference evidence="12 13" key="1">
    <citation type="submission" date="2006-12" db="EMBL/GenBank/DDBJ databases">
        <title>Bifidobacterium adolescentis complete genome sequence.</title>
        <authorList>
            <person name="Suzuki T."/>
            <person name="Tsuda Y."/>
            <person name="Kanou N."/>
            <person name="Inoue T."/>
            <person name="Kumazaki K."/>
            <person name="Nagano S."/>
            <person name="Hirai S."/>
            <person name="Tanaka K."/>
            <person name="Watanabe K."/>
        </authorList>
    </citation>
    <scope>NUCLEOTIDE SEQUENCE [LARGE SCALE GENOMIC DNA]</scope>
    <source>
        <strain evidence="13">ATCC 15703 / DSM 20083 / NCTC 11814 / E194a</strain>
    </source>
</reference>
<comment type="subcellular location">
    <subcellularLocation>
        <location evidence="1 10">Cell membrane</location>
        <topology evidence="1 10">Multi-pass membrane protein</topology>
    </subcellularLocation>
</comment>
<feature type="binding site" evidence="10">
    <location>
        <position position="170"/>
    </location>
    <ligand>
        <name>Na(+)</name>
        <dbReference type="ChEBI" id="CHEBI:29101"/>
        <note>structural</note>
    </ligand>
</feature>
<keyword evidence="10" id="KW-0813">Transport</keyword>
<keyword evidence="10" id="KW-0479">Metal-binding</keyword>
<evidence type="ECO:0000256" key="8">
    <source>
        <dbReference type="ARBA" id="ARBA00035585"/>
    </source>
</evidence>
<comment type="activity regulation">
    <text evidence="10">Na(+) is not transported, but it plays an essential structural role and its presence is essential for fluoride channel function.</text>
</comment>
<feature type="region of interest" description="Disordered" evidence="11">
    <location>
        <begin position="1"/>
        <end position="48"/>
    </location>
</feature>
<keyword evidence="5 10" id="KW-0472">Membrane</keyword>
<keyword evidence="2 10" id="KW-1003">Cell membrane</keyword>
<dbReference type="InterPro" id="IPR003691">
    <property type="entry name" value="FluC"/>
</dbReference>
<feature type="binding site" evidence="10">
    <location>
        <position position="173"/>
    </location>
    <ligand>
        <name>Na(+)</name>
        <dbReference type="ChEBI" id="CHEBI:29101"/>
        <note>structural</note>
    </ligand>
</feature>
<comment type="similarity">
    <text evidence="7 10">Belongs to the fluoride channel Fluc/FEX (TC 1.A.43) family.</text>
</comment>
<evidence type="ECO:0000256" key="2">
    <source>
        <dbReference type="ARBA" id="ARBA00022475"/>
    </source>
</evidence>
<feature type="transmembrane region" description="Helical" evidence="10">
    <location>
        <begin position="159"/>
        <end position="180"/>
    </location>
</feature>
<protein>
    <recommendedName>
        <fullName evidence="10">Fluoride-specific ion channel FluC</fullName>
    </recommendedName>
</protein>
<dbReference type="GO" id="GO:0062054">
    <property type="term" value="F:fluoride channel activity"/>
    <property type="evidence" value="ECO:0007669"/>
    <property type="project" value="UniProtKB-UniRule"/>
</dbReference>
<dbReference type="KEGG" id="bad:BAD_0069"/>
<evidence type="ECO:0000256" key="4">
    <source>
        <dbReference type="ARBA" id="ARBA00022989"/>
    </source>
</evidence>
<sequence length="380" mass="39778">MRPARCRMAGAERRCPRKAKYKGNVMESQEQRAADSPNAGDEPNPATQSIDVAEVARADVRPSGAAASKHPPQIPLAPMKRMQARFNPLADGLMYLVVFVGGFVGVGFRRATDLLLPSVNGSPFVVGTFVSNMLACFLFAMLTEYMATASWLRRRVRQVVSRGVGLGLLGGLSTMSGVMLETMEGMREQRFGSALGYLAGSFAGGLIAAAVGVALMQALLARGTRKRVRNAIADASTASVSSMSDSGDSDAYGIVQDVQMTDTAVSATQSVTQTVPMADSGESDVPAAQNVQNNVPDAQGVRHVKVADAAHSAAQAALEAAQAAQQAAQVAQQVAQTGQVPKIESQPQSSQPVAPLPSFEPKPVTAEIPLVADPTTGEVR</sequence>
<feature type="transmembrane region" description="Helical" evidence="10">
    <location>
        <begin position="128"/>
        <end position="147"/>
    </location>
</feature>
<dbReference type="PANTHER" id="PTHR28259:SF1">
    <property type="entry name" value="FLUORIDE EXPORT PROTEIN 1-RELATED"/>
    <property type="match status" value="1"/>
</dbReference>
<keyword evidence="3 10" id="KW-0812">Transmembrane</keyword>
<keyword evidence="10" id="KW-0406">Ion transport</keyword>
<dbReference type="AlphaFoldDB" id="A0ZZG7"/>
<gene>
    <name evidence="12" type="primary">crcB2</name>
    <name evidence="10" type="synonym">crcB</name>
    <name evidence="10" type="synonym">fluC</name>
    <name evidence="12" type="ordered locus">BAD_0069</name>
</gene>
<evidence type="ECO:0000256" key="9">
    <source>
        <dbReference type="ARBA" id="ARBA00049940"/>
    </source>
</evidence>
<organism evidence="12 13">
    <name type="scientific">Bifidobacterium adolescentis (strain ATCC 15703 / DSM 20083 / NCTC 11814 / E194a)</name>
    <dbReference type="NCBI Taxonomy" id="367928"/>
    <lineage>
        <taxon>Bacteria</taxon>
        <taxon>Bacillati</taxon>
        <taxon>Actinomycetota</taxon>
        <taxon>Actinomycetes</taxon>
        <taxon>Bifidobacteriales</taxon>
        <taxon>Bifidobacteriaceae</taxon>
        <taxon>Bifidobacterium</taxon>
    </lineage>
</organism>
<evidence type="ECO:0000313" key="13">
    <source>
        <dbReference type="Proteomes" id="UP000008702"/>
    </source>
</evidence>
<dbReference type="HAMAP" id="MF_00454">
    <property type="entry name" value="FluC"/>
    <property type="match status" value="1"/>
</dbReference>
<dbReference type="GO" id="GO:0005886">
    <property type="term" value="C:plasma membrane"/>
    <property type="evidence" value="ECO:0007669"/>
    <property type="project" value="UniProtKB-SubCell"/>
</dbReference>
<keyword evidence="10" id="KW-0915">Sodium</keyword>
<dbReference type="GO" id="GO:0046872">
    <property type="term" value="F:metal ion binding"/>
    <property type="evidence" value="ECO:0007669"/>
    <property type="project" value="UniProtKB-KW"/>
</dbReference>
<dbReference type="EMBL" id="AP009256">
    <property type="protein sequence ID" value="BAF38850.1"/>
    <property type="molecule type" value="Genomic_DNA"/>
</dbReference>
<dbReference type="PANTHER" id="PTHR28259">
    <property type="entry name" value="FLUORIDE EXPORT PROTEIN 1-RELATED"/>
    <property type="match status" value="1"/>
</dbReference>
<keyword evidence="4 10" id="KW-1133">Transmembrane helix</keyword>